<evidence type="ECO:0008006" key="4">
    <source>
        <dbReference type="Google" id="ProtNLM"/>
    </source>
</evidence>
<dbReference type="EMBL" id="JACIIZ010000004">
    <property type="protein sequence ID" value="MBB6251206.1"/>
    <property type="molecule type" value="Genomic_DNA"/>
</dbReference>
<gene>
    <name evidence="2" type="ORF">FHS74_001751</name>
</gene>
<keyword evidence="3" id="KW-1185">Reference proteome</keyword>
<organism evidence="2 3">
    <name type="scientific">Nitrospirillum iridis</name>
    <dbReference type="NCBI Taxonomy" id="765888"/>
    <lineage>
        <taxon>Bacteria</taxon>
        <taxon>Pseudomonadati</taxon>
        <taxon>Pseudomonadota</taxon>
        <taxon>Alphaproteobacteria</taxon>
        <taxon>Rhodospirillales</taxon>
        <taxon>Azospirillaceae</taxon>
        <taxon>Nitrospirillum</taxon>
    </lineage>
</organism>
<dbReference type="AlphaFoldDB" id="A0A7X0EDN2"/>
<name>A0A7X0EDN2_9PROT</name>
<dbReference type="RefSeq" id="WP_184799493.1">
    <property type="nucleotide sequence ID" value="NZ_JACIIZ010000004.1"/>
</dbReference>
<evidence type="ECO:0000313" key="2">
    <source>
        <dbReference type="EMBL" id="MBB6251206.1"/>
    </source>
</evidence>
<reference evidence="2 3" key="1">
    <citation type="submission" date="2020-08" db="EMBL/GenBank/DDBJ databases">
        <title>Genomic Encyclopedia of Type Strains, Phase IV (KMG-IV): sequencing the most valuable type-strain genomes for metagenomic binning, comparative biology and taxonomic classification.</title>
        <authorList>
            <person name="Goeker M."/>
        </authorList>
    </citation>
    <scope>NUCLEOTIDE SEQUENCE [LARGE SCALE GENOMIC DNA]</scope>
    <source>
        <strain evidence="2 3">DSM 22198</strain>
    </source>
</reference>
<evidence type="ECO:0000256" key="1">
    <source>
        <dbReference type="SAM" id="MobiDB-lite"/>
    </source>
</evidence>
<feature type="region of interest" description="Disordered" evidence="1">
    <location>
        <begin position="1"/>
        <end position="39"/>
    </location>
</feature>
<evidence type="ECO:0000313" key="3">
    <source>
        <dbReference type="Proteomes" id="UP000539175"/>
    </source>
</evidence>
<protein>
    <recommendedName>
        <fullName evidence="4">Thermostable hemolysin</fullName>
    </recommendedName>
</protein>
<accession>A0A7X0EDN2</accession>
<dbReference type="InterPro" id="IPR022050">
    <property type="entry name" value="T_hemolysin"/>
</dbReference>
<feature type="compositionally biased region" description="Low complexity" evidence="1">
    <location>
        <begin position="1"/>
        <end position="21"/>
    </location>
</feature>
<dbReference type="Proteomes" id="UP000539175">
    <property type="component" value="Unassembled WGS sequence"/>
</dbReference>
<sequence length="221" mass="23820">MFSSLPVSSPGSASGAAPVPAQGLSSPDAPGPAIHAGGQGPNLQLLMRDHPLRPAAEDMVRDLYRDTFGARLPNFPRLMVATFDAAERPVCAAGLRTSSDGFFSECYLDNPVDRVLSVQAGRHVHRSQVFEVTTLASRSPSLCPRFVCQIARFGEVVGFEWSFFTATRRLRGLLNRLGLPVRELAAADPARLPNAGQWGRYYDQAPMVCAGGNAWETPSHA</sequence>
<dbReference type="Pfam" id="PF12261">
    <property type="entry name" value="T_hemolysin"/>
    <property type="match status" value="1"/>
</dbReference>
<comment type="caution">
    <text evidence="2">The sequence shown here is derived from an EMBL/GenBank/DDBJ whole genome shotgun (WGS) entry which is preliminary data.</text>
</comment>
<proteinExistence type="predicted"/>